<evidence type="ECO:0000313" key="1">
    <source>
        <dbReference type="EMBL" id="GIE43336.1"/>
    </source>
</evidence>
<reference evidence="1 2" key="1">
    <citation type="submission" date="2021-01" db="EMBL/GenBank/DDBJ databases">
        <title>Whole genome shotgun sequence of Actinoplanes lobatus NBRC 12513.</title>
        <authorList>
            <person name="Komaki H."/>
            <person name="Tamura T."/>
        </authorList>
    </citation>
    <scope>NUCLEOTIDE SEQUENCE [LARGE SCALE GENOMIC DNA]</scope>
    <source>
        <strain evidence="1 2">NBRC 12513</strain>
    </source>
</reference>
<sequence>MALRYRAAVMFIAAYDPDWRHQGAALAGELQAALAPSALRVDHIGSTSIPGMAAKPVFDVQVSVVDLDDAAAAFDGPLAALGFCRRPYEQDHVPAGRADPPHLWAKRYWNRRVPGEQQVNLHCRVAGAPNERLALLFRDWFRAHPHAVPAYARFKGVLAEAVGDREVYTHVKDPVVDLVVTVAEEWAAATGWSPSVPTPA</sequence>
<name>A0ABQ4AR56_9ACTN</name>
<gene>
    <name evidence="1" type="ORF">Alo02nite_62340</name>
</gene>
<dbReference type="Gene3D" id="3.30.460.10">
    <property type="entry name" value="Beta Polymerase, domain 2"/>
    <property type="match status" value="1"/>
</dbReference>
<keyword evidence="2" id="KW-1185">Reference proteome</keyword>
<protein>
    <recommendedName>
        <fullName evidence="3">GrpB family protein</fullName>
    </recommendedName>
</protein>
<dbReference type="SUPFAM" id="SSF81301">
    <property type="entry name" value="Nucleotidyltransferase"/>
    <property type="match status" value="1"/>
</dbReference>
<comment type="caution">
    <text evidence="1">The sequence shown here is derived from an EMBL/GenBank/DDBJ whole genome shotgun (WGS) entry which is preliminary data.</text>
</comment>
<dbReference type="PANTHER" id="PTHR34822:SF1">
    <property type="entry name" value="GRPB FAMILY PROTEIN"/>
    <property type="match status" value="1"/>
</dbReference>
<dbReference type="PANTHER" id="PTHR34822">
    <property type="entry name" value="GRPB DOMAIN PROTEIN (AFU_ORTHOLOGUE AFUA_1G01530)"/>
    <property type="match status" value="1"/>
</dbReference>
<evidence type="ECO:0008006" key="3">
    <source>
        <dbReference type="Google" id="ProtNLM"/>
    </source>
</evidence>
<dbReference type="InterPro" id="IPR007344">
    <property type="entry name" value="GrpB/CoaE"/>
</dbReference>
<dbReference type="InterPro" id="IPR043519">
    <property type="entry name" value="NT_sf"/>
</dbReference>
<proteinExistence type="predicted"/>
<accession>A0ABQ4AR56</accession>
<evidence type="ECO:0000313" key="2">
    <source>
        <dbReference type="Proteomes" id="UP000631312"/>
    </source>
</evidence>
<dbReference type="EMBL" id="BOMP01000105">
    <property type="protein sequence ID" value="GIE43336.1"/>
    <property type="molecule type" value="Genomic_DNA"/>
</dbReference>
<dbReference type="Pfam" id="PF04229">
    <property type="entry name" value="GrpB"/>
    <property type="match status" value="1"/>
</dbReference>
<dbReference type="Proteomes" id="UP000631312">
    <property type="component" value="Unassembled WGS sequence"/>
</dbReference>
<organism evidence="1 2">
    <name type="scientific">Actinoplanes lobatus</name>
    <dbReference type="NCBI Taxonomy" id="113568"/>
    <lineage>
        <taxon>Bacteria</taxon>
        <taxon>Bacillati</taxon>
        <taxon>Actinomycetota</taxon>
        <taxon>Actinomycetes</taxon>
        <taxon>Micromonosporales</taxon>
        <taxon>Micromonosporaceae</taxon>
        <taxon>Actinoplanes</taxon>
    </lineage>
</organism>